<feature type="binding site" evidence="2">
    <location>
        <position position="61"/>
    </location>
    <ligand>
        <name>Fe cation</name>
        <dbReference type="ChEBI" id="CHEBI:24875"/>
    </ligand>
</feature>
<evidence type="ECO:0000259" key="4">
    <source>
        <dbReference type="Pfam" id="PF02678"/>
    </source>
</evidence>
<dbReference type="GO" id="GO:0046872">
    <property type="term" value="F:metal ion binding"/>
    <property type="evidence" value="ECO:0007669"/>
    <property type="project" value="UniProtKB-KW"/>
</dbReference>
<protein>
    <submittedName>
        <fullName evidence="6">Pirin family protein</fullName>
    </submittedName>
</protein>
<evidence type="ECO:0000313" key="7">
    <source>
        <dbReference type="Proteomes" id="UP000287502"/>
    </source>
</evidence>
<dbReference type="CDD" id="cd02909">
    <property type="entry name" value="cupin_pirin_N"/>
    <property type="match status" value="1"/>
</dbReference>
<comment type="similarity">
    <text evidence="1 3">Belongs to the pirin family.</text>
</comment>
<comment type="cofactor">
    <cofactor evidence="2">
        <name>Fe cation</name>
        <dbReference type="ChEBI" id="CHEBI:24875"/>
    </cofactor>
    <text evidence="2">Binds 1 Fe cation per subunit.</text>
</comment>
<feature type="domain" description="Pirin C-terminal" evidence="5">
    <location>
        <begin position="175"/>
        <end position="274"/>
    </location>
</feature>
<keyword evidence="2" id="KW-0479">Metal-binding</keyword>
<dbReference type="InterPro" id="IPR008778">
    <property type="entry name" value="Pirin_C_dom"/>
</dbReference>
<dbReference type="KEGG" id="gtl:EP073_00335"/>
<proteinExistence type="inferred from homology"/>
<evidence type="ECO:0000256" key="1">
    <source>
        <dbReference type="ARBA" id="ARBA00008416"/>
    </source>
</evidence>
<dbReference type="InterPro" id="IPR011051">
    <property type="entry name" value="RmlC_Cupin_sf"/>
</dbReference>
<sequence>MKLRTVRETVTGRASVDGAGVHLNRVLSRRNTEKFDPFLLLDAFDSVNPEDYIKGFPMHPHRGIETVTYLIEGEIEHQDSLGNKGVITSGACQWMTAGSGILHQEMPQPSPRMLGLQLWVNLAAKNKMTEPAYRDITPDLVTKVEDETAAVAIVAGEYKGKRGGMRGEHLPVTFLDVTVKPGQTWTLSTPADENLFVYIMQGECSLGDSTPSAAKQAVLFNYGDTVKAYSEKGARFILVHGAPLNEPIAWGGPIVMNTEEELKLAFDELDRGTFIKNR</sequence>
<keyword evidence="2" id="KW-0408">Iron</keyword>
<dbReference type="Pfam" id="PF05726">
    <property type="entry name" value="Pirin_C"/>
    <property type="match status" value="1"/>
</dbReference>
<dbReference type="AlphaFoldDB" id="A0A410JV10"/>
<evidence type="ECO:0000259" key="5">
    <source>
        <dbReference type="Pfam" id="PF05726"/>
    </source>
</evidence>
<gene>
    <name evidence="6" type="ORF">EP073_00335</name>
</gene>
<evidence type="ECO:0000256" key="3">
    <source>
        <dbReference type="RuleBase" id="RU003457"/>
    </source>
</evidence>
<name>A0A410JV10_9BACT</name>
<dbReference type="Gene3D" id="2.60.120.10">
    <property type="entry name" value="Jelly Rolls"/>
    <property type="match status" value="2"/>
</dbReference>
<dbReference type="InterPro" id="IPR014710">
    <property type="entry name" value="RmlC-like_jellyroll"/>
</dbReference>
<dbReference type="EMBL" id="CP035108">
    <property type="protein sequence ID" value="QAR31901.1"/>
    <property type="molecule type" value="Genomic_DNA"/>
</dbReference>
<evidence type="ECO:0000256" key="2">
    <source>
        <dbReference type="PIRSR" id="PIRSR006232-1"/>
    </source>
</evidence>
<feature type="binding site" evidence="2">
    <location>
        <position position="59"/>
    </location>
    <ligand>
        <name>Fe cation</name>
        <dbReference type="ChEBI" id="CHEBI:24875"/>
    </ligand>
</feature>
<dbReference type="Proteomes" id="UP000287502">
    <property type="component" value="Chromosome"/>
</dbReference>
<feature type="binding site" evidence="2">
    <location>
        <position position="105"/>
    </location>
    <ligand>
        <name>Fe cation</name>
        <dbReference type="ChEBI" id="CHEBI:24875"/>
    </ligand>
</feature>
<reference evidence="6 7" key="1">
    <citation type="submission" date="2019-01" db="EMBL/GenBank/DDBJ databases">
        <title>Geovibrio thiophilus DSM 11263, complete genome.</title>
        <authorList>
            <person name="Spring S."/>
            <person name="Bunk B."/>
            <person name="Sproer C."/>
        </authorList>
    </citation>
    <scope>NUCLEOTIDE SEQUENCE [LARGE SCALE GENOMIC DNA]</scope>
    <source>
        <strain evidence="6 7">DSM 11263</strain>
    </source>
</reference>
<dbReference type="PIRSF" id="PIRSF006232">
    <property type="entry name" value="Pirin"/>
    <property type="match status" value="1"/>
</dbReference>
<evidence type="ECO:0000313" key="6">
    <source>
        <dbReference type="EMBL" id="QAR31901.1"/>
    </source>
</evidence>
<accession>A0A410JV10</accession>
<dbReference type="PANTHER" id="PTHR13903:SF8">
    <property type="entry name" value="PIRIN"/>
    <property type="match status" value="1"/>
</dbReference>
<dbReference type="SUPFAM" id="SSF51182">
    <property type="entry name" value="RmlC-like cupins"/>
    <property type="match status" value="1"/>
</dbReference>
<dbReference type="Pfam" id="PF02678">
    <property type="entry name" value="Pirin"/>
    <property type="match status" value="1"/>
</dbReference>
<dbReference type="OrthoDB" id="321327at2"/>
<feature type="binding site" evidence="2">
    <location>
        <position position="103"/>
    </location>
    <ligand>
        <name>Fe cation</name>
        <dbReference type="ChEBI" id="CHEBI:24875"/>
    </ligand>
</feature>
<organism evidence="6 7">
    <name type="scientific">Geovibrio thiophilus</name>
    <dbReference type="NCBI Taxonomy" id="139438"/>
    <lineage>
        <taxon>Bacteria</taxon>
        <taxon>Pseudomonadati</taxon>
        <taxon>Deferribacterota</taxon>
        <taxon>Deferribacteres</taxon>
        <taxon>Deferribacterales</taxon>
        <taxon>Geovibrionaceae</taxon>
        <taxon>Geovibrio</taxon>
    </lineage>
</organism>
<dbReference type="InterPro" id="IPR003829">
    <property type="entry name" value="Pirin_N_dom"/>
</dbReference>
<feature type="domain" description="Pirin N-terminal" evidence="4">
    <location>
        <begin position="22"/>
        <end position="120"/>
    </location>
</feature>
<dbReference type="RefSeq" id="WP_128465188.1">
    <property type="nucleotide sequence ID" value="NZ_CP035108.1"/>
</dbReference>
<dbReference type="InterPro" id="IPR012093">
    <property type="entry name" value="Pirin"/>
</dbReference>
<keyword evidence="7" id="KW-1185">Reference proteome</keyword>
<dbReference type="CDD" id="cd02247">
    <property type="entry name" value="cupin_pirin_C"/>
    <property type="match status" value="1"/>
</dbReference>
<dbReference type="PANTHER" id="PTHR13903">
    <property type="entry name" value="PIRIN-RELATED"/>
    <property type="match status" value="1"/>
</dbReference>